<evidence type="ECO:0000313" key="3">
    <source>
        <dbReference type="Proteomes" id="UP000675781"/>
    </source>
</evidence>
<feature type="transmembrane region" description="Helical" evidence="1">
    <location>
        <begin position="354"/>
        <end position="372"/>
    </location>
</feature>
<keyword evidence="1" id="KW-1133">Transmembrane helix</keyword>
<organism evidence="2 3">
    <name type="scientific">Actinospica durhamensis</name>
    <dbReference type="NCBI Taxonomy" id="1508375"/>
    <lineage>
        <taxon>Bacteria</taxon>
        <taxon>Bacillati</taxon>
        <taxon>Actinomycetota</taxon>
        <taxon>Actinomycetes</taxon>
        <taxon>Catenulisporales</taxon>
        <taxon>Actinospicaceae</taxon>
        <taxon>Actinospica</taxon>
    </lineage>
</organism>
<keyword evidence="1" id="KW-0812">Transmembrane</keyword>
<keyword evidence="1" id="KW-0472">Membrane</keyword>
<gene>
    <name evidence="2" type="ORF">KDL01_35540</name>
</gene>
<protein>
    <submittedName>
        <fullName evidence="2">Uncharacterized protein</fullName>
    </submittedName>
</protein>
<evidence type="ECO:0000256" key="1">
    <source>
        <dbReference type="SAM" id="Phobius"/>
    </source>
</evidence>
<dbReference type="EMBL" id="JAGSOG010000311">
    <property type="protein sequence ID" value="MBR7838636.1"/>
    <property type="molecule type" value="Genomic_DNA"/>
</dbReference>
<reference evidence="2" key="1">
    <citation type="submission" date="2021-04" db="EMBL/GenBank/DDBJ databases">
        <title>Genome based classification of Actinospica acidithermotolerans sp. nov., an actinobacterium isolated from an Indonesian hot spring.</title>
        <authorList>
            <person name="Kusuma A.B."/>
            <person name="Putra K.E."/>
            <person name="Nafisah S."/>
            <person name="Loh J."/>
            <person name="Nouioui I."/>
            <person name="Goodfellow M."/>
        </authorList>
    </citation>
    <scope>NUCLEOTIDE SEQUENCE</scope>
    <source>
        <strain evidence="2">CSCA 57</strain>
    </source>
</reference>
<sequence>MRSSRNRAGRSSVKVVAGPDGIAISRFWNGTLLLPWELIRDVRVVNIKGPGPKPGYLRVQLVLADGSVRFLPAPAASAEPYDARFHAAINAIYEQRHLYRERAAANPEDAPPTGYYALQVWALTHRGGARRNGLLHAMIALFGMLGVLFMVAAGHEDFGPQGAFGPVPACSATAAIDGTAPQSWCTVTDARVLKVDRDGSGGVTDLLIGPASQLGEPIADATTVDAWFGAAQPAFDDIAVGDPIGAVGSGQWEGDGSGDFDFSLVTVTWQGKVVPVDCGADCATPQAQRMADLSGLGASIVWPVFFGLWALRIRLRRAAPGLRWVLPSLAACWLAGLVGYIGDDQTVENLTPAAVGWVALVLAAVLTLGYGIRSAIKARTSSTVLSGVTPPTLRGSLPGS</sequence>
<proteinExistence type="predicted"/>
<comment type="caution">
    <text evidence="2">The sequence shown here is derived from an EMBL/GenBank/DDBJ whole genome shotgun (WGS) entry which is preliminary data.</text>
</comment>
<feature type="transmembrane region" description="Helical" evidence="1">
    <location>
        <begin position="133"/>
        <end position="153"/>
    </location>
</feature>
<dbReference type="Proteomes" id="UP000675781">
    <property type="component" value="Unassembled WGS sequence"/>
</dbReference>
<dbReference type="RefSeq" id="WP_212533089.1">
    <property type="nucleotide sequence ID" value="NZ_JAGSOG010000311.1"/>
</dbReference>
<dbReference type="AlphaFoldDB" id="A0A941EWN6"/>
<name>A0A941EWN6_9ACTN</name>
<keyword evidence="3" id="KW-1185">Reference proteome</keyword>
<feature type="transmembrane region" description="Helical" evidence="1">
    <location>
        <begin position="293"/>
        <end position="312"/>
    </location>
</feature>
<feature type="transmembrane region" description="Helical" evidence="1">
    <location>
        <begin position="324"/>
        <end position="342"/>
    </location>
</feature>
<accession>A0A941EWN6</accession>
<evidence type="ECO:0000313" key="2">
    <source>
        <dbReference type="EMBL" id="MBR7838636.1"/>
    </source>
</evidence>